<keyword evidence="8" id="KW-0539">Nucleus</keyword>
<dbReference type="GO" id="GO:0008270">
    <property type="term" value="F:zinc ion binding"/>
    <property type="evidence" value="ECO:0007669"/>
    <property type="project" value="UniProtKB-KW"/>
</dbReference>
<feature type="compositionally biased region" description="Low complexity" evidence="12">
    <location>
        <begin position="906"/>
        <end position="919"/>
    </location>
</feature>
<dbReference type="PANTHER" id="PTHR10615">
    <property type="entry name" value="HISTONE ACETYLTRANSFERASE"/>
    <property type="match status" value="1"/>
</dbReference>
<keyword evidence="2" id="KW-0808">Transferase</keyword>
<dbReference type="PANTHER" id="PTHR10615:SF219">
    <property type="entry name" value="HISTONE ACETYLTRANSFERASE KAT5"/>
    <property type="match status" value="1"/>
</dbReference>
<comment type="subcellular location">
    <subcellularLocation>
        <location evidence="1">Nucleus</location>
    </subcellularLocation>
</comment>
<dbReference type="SUPFAM" id="SSF55729">
    <property type="entry name" value="Acyl-CoA N-acyltransferases (Nat)"/>
    <property type="match status" value="1"/>
</dbReference>
<feature type="compositionally biased region" description="Pro residues" evidence="12">
    <location>
        <begin position="1077"/>
        <end position="1088"/>
    </location>
</feature>
<evidence type="ECO:0000256" key="11">
    <source>
        <dbReference type="PIRSR" id="PIRSR602717-51"/>
    </source>
</evidence>
<dbReference type="Proteomes" id="UP000830671">
    <property type="component" value="Chromosome 3"/>
</dbReference>
<feature type="active site" description="Proton donor/acceptor" evidence="11">
    <location>
        <position position="1142"/>
    </location>
</feature>
<evidence type="ECO:0000256" key="4">
    <source>
        <dbReference type="ARBA" id="ARBA00022771"/>
    </source>
</evidence>
<reference evidence="14" key="1">
    <citation type="journal article" date="2021" name="Mol. Plant Microbe Interact.">
        <title>Complete Genome Sequence of the Plant-Pathogenic Fungus Colletotrichum lupini.</title>
        <authorList>
            <person name="Baroncelli R."/>
            <person name="Pensec F."/>
            <person name="Da Lio D."/>
            <person name="Boufleur T."/>
            <person name="Vicente I."/>
            <person name="Sarrocco S."/>
            <person name="Picot A."/>
            <person name="Baraldi E."/>
            <person name="Sukno S."/>
            <person name="Thon M."/>
            <person name="Le Floch G."/>
        </authorList>
    </citation>
    <scope>NUCLEOTIDE SEQUENCE</scope>
    <source>
        <strain evidence="14">IMI 504893</strain>
    </source>
</reference>
<dbReference type="KEGG" id="clup:CLUP02_06559"/>
<dbReference type="SMART" id="SM00368">
    <property type="entry name" value="LRR_RI"/>
    <property type="match status" value="6"/>
</dbReference>
<dbReference type="Gene3D" id="3.40.630.30">
    <property type="match status" value="1"/>
</dbReference>
<dbReference type="InterPro" id="IPR032675">
    <property type="entry name" value="LRR_dom_sf"/>
</dbReference>
<dbReference type="GO" id="GO:0035267">
    <property type="term" value="C:NuA4 histone acetyltransferase complex"/>
    <property type="evidence" value="ECO:0007669"/>
    <property type="project" value="TreeGrafter"/>
</dbReference>
<keyword evidence="6" id="KW-0805">Transcription regulation</keyword>
<dbReference type="PROSITE" id="PS51726">
    <property type="entry name" value="MYST_HAT"/>
    <property type="match status" value="1"/>
</dbReference>
<evidence type="ECO:0000313" key="15">
    <source>
        <dbReference type="Proteomes" id="UP000830671"/>
    </source>
</evidence>
<keyword evidence="4" id="KW-0863">Zinc-finger</keyword>
<evidence type="ECO:0000256" key="9">
    <source>
        <dbReference type="ARBA" id="ARBA00023315"/>
    </source>
</evidence>
<evidence type="ECO:0000256" key="12">
    <source>
        <dbReference type="SAM" id="MobiDB-lite"/>
    </source>
</evidence>
<dbReference type="Gene3D" id="3.80.10.10">
    <property type="entry name" value="Ribonuclease Inhibitor"/>
    <property type="match status" value="2"/>
</dbReference>
<keyword evidence="7" id="KW-0804">Transcription</keyword>
<evidence type="ECO:0000256" key="5">
    <source>
        <dbReference type="ARBA" id="ARBA00022833"/>
    </source>
</evidence>
<organism evidence="14 15">
    <name type="scientific">Colletotrichum lupini</name>
    <dbReference type="NCBI Taxonomy" id="145971"/>
    <lineage>
        <taxon>Eukaryota</taxon>
        <taxon>Fungi</taxon>
        <taxon>Dikarya</taxon>
        <taxon>Ascomycota</taxon>
        <taxon>Pezizomycotina</taxon>
        <taxon>Sordariomycetes</taxon>
        <taxon>Hypocreomycetidae</taxon>
        <taxon>Glomerellales</taxon>
        <taxon>Glomerellaceae</taxon>
        <taxon>Colletotrichum</taxon>
        <taxon>Colletotrichum acutatum species complex</taxon>
    </lineage>
</organism>
<dbReference type="GO" id="GO:0046972">
    <property type="term" value="F:histone H4K16 acetyltransferase activity"/>
    <property type="evidence" value="ECO:0007669"/>
    <property type="project" value="TreeGrafter"/>
</dbReference>
<accession>A0A9Q8SPG2</accession>
<feature type="region of interest" description="Disordered" evidence="12">
    <location>
        <begin position="724"/>
        <end position="801"/>
    </location>
</feature>
<name>A0A9Q8SPG2_9PEZI</name>
<keyword evidence="9" id="KW-0012">Acyltransferase</keyword>
<evidence type="ECO:0000256" key="6">
    <source>
        <dbReference type="ARBA" id="ARBA00023015"/>
    </source>
</evidence>
<sequence length="1310" mass="143217">MASAATLQLTLANSISGDYGHRQPYALTPTVPTNNTVDGSNAAPDDLAEAIRLAALCREAFNLLDAKMPDFDHAKAYTADEILSLPMDRIRLPDELFSLPRRKSARSRLAEAVATLLYPATHDNAVSPVIRYDATRVKLRAWVALQRKHDIFAATKRNGHSFRGLTGGAAPGVHAPVWASRILAQGPWDPSKFPVSLAGTKAIPMPVSVADAADLAPFFNHLERGGTHELDEASGSLSTHLDGGKGEPFYGVKGAEFRKGVVYQDGRMDLCKMVVGPDHIGSLMDSLRPNPFVRHFLLGNNIIGPVGAQEIARFVREFPERMDTWYLAGNCIDATSFRVLVDALVDSDAVTNIWLKRNPLGPVAAADVFRLITETKNLRTLDLDQTELGDAGIAELFQRLTTFSSAVPGRKKLPLRNIYLNGNGISTKAASAIAAFLSSPACGIASLYLSCNPLGDEGAQVLASGIRQATKLQRLSLQSAGLTTEGAIDIFRAVTSHPGMRMLDVGQAYATLDLGQAWNYIQNASAPVLCELLSTNQTLEYLNLGHCPITPPELRRIDAAVLNSSLLYYSADSILPEPHRKEPTFNPSADSTMPELHSISAPTKDDKALEKAVDAHLEANVKARFGTDMTYTRFLDEELRWMTSDKNDVRKIDSVYRNRDAGFARRKQQLLVKDWDSNDDTLDRVMNAKAHIISPIETRIAPSTFPSQRASKLVTQPIALDHPYPASKISETPIPIPIPPISSSASHLPQQQQQQQQQLSIPRAVGQPATPTPQEPRVTRQRRESANANDSSSPKMAFKDAKENVRPVTLVAPKITYHAPQTQVHRNRTGGSLPPAAAAPPPPPVPPQRTADKSAPRTDRNIDKVMLGNICFRAWYPSYYGKEVLGEAAGAKTGGGGSKNPLTHDAASANNSSNSNGGAKNQHRKGGDAPMLDRLYVCPMCFKYSKELVAWWGHVRMCERNGVVPGRKIYRHPRGRRLVRKEIARTTGKKTNVAPKYTEEYVTDEGEWSVWEVDGEQDVLFCQNLSLFAKLFLDNKSVFFDVRGFNYFLLVYTPPAPKPHPSSQQDSTAIATASAQPPQPPPSPPPRPHIVGFFSKEKMSWDNNNLACILVFPPLQKKGLGALLMSVSYEISRREGVLGGPEKPISELGRKGYKRFWGGEIARWVLGCPSNGRVAGDADPALLVDLEDCSRATWIALDDCLATLRDMGVVVEAGLGPGKPPAKKKKVKKIAGEGDADEEAVEEEDGEDEDVEMEDADAGPRPDVPRVKVNKAFVWEWVAANGISLERICDPEGFVEGYAIKQPDVEEEDD</sequence>
<feature type="region of interest" description="Disordered" evidence="12">
    <location>
        <begin position="816"/>
        <end position="860"/>
    </location>
</feature>
<evidence type="ECO:0000256" key="1">
    <source>
        <dbReference type="ARBA" id="ARBA00004123"/>
    </source>
</evidence>
<dbReference type="Gene3D" id="3.30.60.60">
    <property type="entry name" value="N-acetyl transferase-like"/>
    <property type="match status" value="1"/>
</dbReference>
<protein>
    <submittedName>
        <fullName evidence="14">Leucine rich repeat protein</fullName>
    </submittedName>
</protein>
<feature type="compositionally biased region" description="Polar residues" evidence="12">
    <location>
        <begin position="1061"/>
        <end position="1071"/>
    </location>
</feature>
<dbReference type="EMBL" id="CP019475">
    <property type="protein sequence ID" value="UQC81073.1"/>
    <property type="molecule type" value="Genomic_DNA"/>
</dbReference>
<dbReference type="Pfam" id="PF13516">
    <property type="entry name" value="LRR_6"/>
    <property type="match status" value="2"/>
</dbReference>
<comment type="function">
    <text evidence="10">Catalytic component of the NuA4 histone acetyltransferase (HAT) complex which is involved in epigenetic transcriptional activation of selected genes principally by acetylation of nucleosomal histones H4, H3, H2B, H2A and H2A variant H2A.Z. Acetylates histone H4 to form H4K5ac, H4K8ac, H4K12ac and H4K16ac, histone H3 to form H3K14ac, and histone H2A to form H2AK4ac and H2AK7ac. The NuA4 complex is involved in the DNA damage response and is required for chromosome segregation. The NuA4 complex plays a direct role in repair of DNA double-strand breaks (DSBs) through homologous recombination. Recruitment to promoters depends on H3K4me. Also acetylates non-histone proteins. In addition to protein acetyltransferase, can use different acyl-CoA substrates, such as 2-hydroxyisobutanoyl-CoA (2-hydroxyisobutyryl-CoA) or (2E)-butenoyl-CoA (crotonyl-CoA), and is able to mediate protein 2-hydroxyisobutyrylation and crotonylation, respectively.</text>
</comment>
<evidence type="ECO:0000256" key="2">
    <source>
        <dbReference type="ARBA" id="ARBA00022679"/>
    </source>
</evidence>
<dbReference type="Pfam" id="PF01853">
    <property type="entry name" value="MOZ_SAS"/>
    <property type="match status" value="2"/>
</dbReference>
<dbReference type="InterPro" id="IPR016181">
    <property type="entry name" value="Acyl_CoA_acyltransferase"/>
</dbReference>
<dbReference type="InterPro" id="IPR001611">
    <property type="entry name" value="Leu-rich_rpt"/>
</dbReference>
<keyword evidence="15" id="KW-1185">Reference proteome</keyword>
<keyword evidence="3" id="KW-0479">Metal-binding</keyword>
<gene>
    <name evidence="14" type="ORF">CLUP02_06559</name>
</gene>
<evidence type="ECO:0000259" key="13">
    <source>
        <dbReference type="PROSITE" id="PS51726"/>
    </source>
</evidence>
<feature type="domain" description="MYST-type HAT" evidence="13">
    <location>
        <begin position="857"/>
        <end position="1220"/>
    </location>
</feature>
<evidence type="ECO:0000256" key="7">
    <source>
        <dbReference type="ARBA" id="ARBA00023163"/>
    </source>
</evidence>
<dbReference type="GO" id="GO:0006355">
    <property type="term" value="P:regulation of DNA-templated transcription"/>
    <property type="evidence" value="ECO:0007669"/>
    <property type="project" value="InterPro"/>
</dbReference>
<feature type="compositionally biased region" description="Basic and acidic residues" evidence="12">
    <location>
        <begin position="850"/>
        <end position="860"/>
    </location>
</feature>
<dbReference type="InterPro" id="IPR050603">
    <property type="entry name" value="MYST_HAT"/>
</dbReference>
<feature type="compositionally biased region" description="Pro residues" evidence="12">
    <location>
        <begin position="837"/>
        <end position="847"/>
    </location>
</feature>
<evidence type="ECO:0000256" key="10">
    <source>
        <dbReference type="ARBA" id="ARBA00045805"/>
    </source>
</evidence>
<dbReference type="GO" id="GO:0005634">
    <property type="term" value="C:nucleus"/>
    <property type="evidence" value="ECO:0007669"/>
    <property type="project" value="UniProtKB-SubCell"/>
</dbReference>
<feature type="region of interest" description="Disordered" evidence="12">
    <location>
        <begin position="1058"/>
        <end position="1089"/>
    </location>
</feature>
<dbReference type="GeneID" id="73340568"/>
<evidence type="ECO:0000256" key="8">
    <source>
        <dbReference type="ARBA" id="ARBA00023242"/>
    </source>
</evidence>
<feature type="region of interest" description="Disordered" evidence="12">
    <location>
        <begin position="1219"/>
        <end position="1263"/>
    </location>
</feature>
<dbReference type="SUPFAM" id="SSF52047">
    <property type="entry name" value="RNI-like"/>
    <property type="match status" value="1"/>
</dbReference>
<feature type="region of interest" description="Disordered" evidence="12">
    <location>
        <begin position="891"/>
        <end position="926"/>
    </location>
</feature>
<dbReference type="RefSeq" id="XP_049142701.1">
    <property type="nucleotide sequence ID" value="XM_049285558.1"/>
</dbReference>
<dbReference type="InterPro" id="IPR002717">
    <property type="entry name" value="HAT_MYST-type"/>
</dbReference>
<keyword evidence="5" id="KW-0862">Zinc</keyword>
<proteinExistence type="predicted"/>
<evidence type="ECO:0000256" key="3">
    <source>
        <dbReference type="ARBA" id="ARBA00022723"/>
    </source>
</evidence>
<feature type="compositionally biased region" description="Acidic residues" evidence="12">
    <location>
        <begin position="1234"/>
        <end position="1257"/>
    </location>
</feature>
<evidence type="ECO:0000313" key="14">
    <source>
        <dbReference type="EMBL" id="UQC81073.1"/>
    </source>
</evidence>